<dbReference type="OrthoDB" id="2303045at2"/>
<comment type="caution">
    <text evidence="1">The sequence shown here is derived from an EMBL/GenBank/DDBJ whole genome shotgun (WGS) entry which is preliminary data.</text>
</comment>
<sequence>MKIIYPKLVEDAFTLANQHGQIAPGKENDVKAQIYQIMVNRGMLDELGEPTQLAVDKGIAGGLGPNSQLNSLAEFKRQFPIYGEFDDSHFKRLNGEWVADAYVIRAVCKATLADPHSTPEQQVEAKVILRQIKDIQD</sequence>
<dbReference type="Proteomes" id="UP000033491">
    <property type="component" value="Unassembled WGS sequence"/>
</dbReference>
<name>A0A0F3RNP3_9LACO</name>
<proteinExistence type="predicted"/>
<dbReference type="EMBL" id="JZCR01000025">
    <property type="protein sequence ID" value="KJW11623.1"/>
    <property type="molecule type" value="Genomic_DNA"/>
</dbReference>
<organism evidence="1 2">
    <name type="scientific">Levilactobacillus spicheri</name>
    <dbReference type="NCBI Taxonomy" id="216463"/>
    <lineage>
        <taxon>Bacteria</taxon>
        <taxon>Bacillati</taxon>
        <taxon>Bacillota</taxon>
        <taxon>Bacilli</taxon>
        <taxon>Lactobacillales</taxon>
        <taxon>Lactobacillaceae</taxon>
        <taxon>Levilactobacillus</taxon>
    </lineage>
</organism>
<evidence type="ECO:0000313" key="1">
    <source>
        <dbReference type="EMBL" id="KJW11623.1"/>
    </source>
</evidence>
<dbReference type="RefSeq" id="WP_045808401.1">
    <property type="nucleotide sequence ID" value="NZ_JZCR01000025.1"/>
</dbReference>
<evidence type="ECO:0000313" key="2">
    <source>
        <dbReference type="Proteomes" id="UP000033491"/>
    </source>
</evidence>
<gene>
    <name evidence="1" type="ORF">VC81_12520</name>
</gene>
<dbReference type="AlphaFoldDB" id="A0A0F3RNP3"/>
<reference evidence="1 2" key="1">
    <citation type="submission" date="2015-03" db="EMBL/GenBank/DDBJ databases">
        <authorList>
            <person name="Zheng J."/>
            <person name="Ganezle M."/>
        </authorList>
    </citation>
    <scope>NUCLEOTIDE SEQUENCE [LARGE SCALE GENOMIC DNA]</scope>
    <source>
        <strain evidence="1 2">LP38</strain>
    </source>
</reference>
<dbReference type="STRING" id="216463.VC81_12520"/>
<dbReference type="PATRIC" id="fig|216463.3.peg.1761"/>
<accession>A0A0F3RNP3</accession>
<protein>
    <submittedName>
        <fullName evidence="1">Uncharacterized protein</fullName>
    </submittedName>
</protein>